<protein>
    <recommendedName>
        <fullName evidence="3">RING-type domain-containing protein</fullName>
    </recommendedName>
</protein>
<name>A0A814NWM6_9BILA</name>
<evidence type="ECO:0008006" key="3">
    <source>
        <dbReference type="Google" id="ProtNLM"/>
    </source>
</evidence>
<dbReference type="InterPro" id="IPR013083">
    <property type="entry name" value="Znf_RING/FYVE/PHD"/>
</dbReference>
<keyword evidence="2" id="KW-1185">Reference proteome</keyword>
<dbReference type="OrthoDB" id="6270329at2759"/>
<evidence type="ECO:0000313" key="2">
    <source>
        <dbReference type="Proteomes" id="UP000663879"/>
    </source>
</evidence>
<accession>A0A814NWM6</accession>
<dbReference type="AlphaFoldDB" id="A0A814NWM6"/>
<reference evidence="1" key="1">
    <citation type="submission" date="2021-02" db="EMBL/GenBank/DDBJ databases">
        <authorList>
            <person name="Nowell W R."/>
        </authorList>
    </citation>
    <scope>NUCLEOTIDE SEQUENCE</scope>
    <source>
        <strain evidence="1">Ploen Becks lab</strain>
    </source>
</reference>
<comment type="caution">
    <text evidence="1">The sequence shown here is derived from an EMBL/GenBank/DDBJ whole genome shotgun (WGS) entry which is preliminary data.</text>
</comment>
<dbReference type="SUPFAM" id="SSF57850">
    <property type="entry name" value="RING/U-box"/>
    <property type="match status" value="1"/>
</dbReference>
<sequence length="225" mass="26181">MLSLDNLFNCKICLKPLTESVILPCGESICDEHVNSSGDQKLFCPCCNLDHQIPDSGFIPNKLVNSLIKSNIRKFNFGEENKQAIHSYFLFQKSIEEIDQLVSDPFGYICKFFGRLRHKIDLKREQIKLENDNFVDKLIKDLSDFENSPNIETNFRLQNEVKNLIKTYLTENEYMVIRNNIKSMNEFIHEVSREVDKKKYMVNTIEGLFSAVNLHIGIFRSFNLA</sequence>
<dbReference type="EMBL" id="CAJNOC010007371">
    <property type="protein sequence ID" value="CAF1097601.1"/>
    <property type="molecule type" value="Genomic_DNA"/>
</dbReference>
<dbReference type="Proteomes" id="UP000663879">
    <property type="component" value="Unassembled WGS sequence"/>
</dbReference>
<organism evidence="1 2">
    <name type="scientific">Brachionus calyciflorus</name>
    <dbReference type="NCBI Taxonomy" id="104777"/>
    <lineage>
        <taxon>Eukaryota</taxon>
        <taxon>Metazoa</taxon>
        <taxon>Spiralia</taxon>
        <taxon>Gnathifera</taxon>
        <taxon>Rotifera</taxon>
        <taxon>Eurotatoria</taxon>
        <taxon>Monogononta</taxon>
        <taxon>Pseudotrocha</taxon>
        <taxon>Ploima</taxon>
        <taxon>Brachionidae</taxon>
        <taxon>Brachionus</taxon>
    </lineage>
</organism>
<dbReference type="Gene3D" id="3.30.40.10">
    <property type="entry name" value="Zinc/RING finger domain, C3HC4 (zinc finger)"/>
    <property type="match status" value="1"/>
</dbReference>
<gene>
    <name evidence="1" type="ORF">OXX778_LOCUS20985</name>
</gene>
<evidence type="ECO:0000313" key="1">
    <source>
        <dbReference type="EMBL" id="CAF1097601.1"/>
    </source>
</evidence>
<proteinExistence type="predicted"/>